<evidence type="ECO:0000313" key="11">
    <source>
        <dbReference type="Proteomes" id="UP000186594"/>
    </source>
</evidence>
<keyword evidence="1 10" id="KW-0645">Protease</keyword>
<evidence type="ECO:0000256" key="7">
    <source>
        <dbReference type="ARBA" id="ARBA00066743"/>
    </source>
</evidence>
<comment type="caution">
    <text evidence="10">The sequence shown here is derived from an EMBL/GenBank/DDBJ whole genome shotgun (WGS) entry which is preliminary data.</text>
</comment>
<dbReference type="Gene3D" id="3.40.50.300">
    <property type="entry name" value="P-loop containing nucleotide triphosphate hydrolases"/>
    <property type="match status" value="1"/>
</dbReference>
<dbReference type="GO" id="GO:0016887">
    <property type="term" value="F:ATP hydrolysis activity"/>
    <property type="evidence" value="ECO:0007669"/>
    <property type="project" value="InterPro"/>
</dbReference>
<dbReference type="InterPro" id="IPR027417">
    <property type="entry name" value="P-loop_NTPase"/>
</dbReference>
<dbReference type="PANTHER" id="PTHR10046">
    <property type="entry name" value="ATP DEPENDENT LON PROTEASE FAMILY MEMBER"/>
    <property type="match status" value="1"/>
</dbReference>
<dbReference type="Pfam" id="PF22667">
    <property type="entry name" value="Lon_lid"/>
    <property type="match status" value="1"/>
</dbReference>
<dbReference type="SUPFAM" id="SSF52540">
    <property type="entry name" value="P-loop containing nucleoside triphosphate hydrolases"/>
    <property type="match status" value="1"/>
</dbReference>
<evidence type="ECO:0000256" key="6">
    <source>
        <dbReference type="ARBA" id="ARBA00050665"/>
    </source>
</evidence>
<dbReference type="GO" id="GO:0004252">
    <property type="term" value="F:serine-type endopeptidase activity"/>
    <property type="evidence" value="ECO:0007669"/>
    <property type="project" value="UniProtKB-EC"/>
</dbReference>
<dbReference type="InterPro" id="IPR027065">
    <property type="entry name" value="Lon_Prtase"/>
</dbReference>
<keyword evidence="3" id="KW-0378">Hydrolase</keyword>
<evidence type="ECO:0000259" key="8">
    <source>
        <dbReference type="Pfam" id="PF00004"/>
    </source>
</evidence>
<dbReference type="CDD" id="cd19500">
    <property type="entry name" value="RecA-like_Lon"/>
    <property type="match status" value="1"/>
</dbReference>
<feature type="domain" description="Lon protease AAA+ ATPase lid" evidence="9">
    <location>
        <begin position="250"/>
        <end position="281"/>
    </location>
</feature>
<organism evidence="10 11">
    <name type="scientific">Neolecta irregularis (strain DAH-3)</name>
    <dbReference type="NCBI Taxonomy" id="1198029"/>
    <lineage>
        <taxon>Eukaryota</taxon>
        <taxon>Fungi</taxon>
        <taxon>Dikarya</taxon>
        <taxon>Ascomycota</taxon>
        <taxon>Taphrinomycotina</taxon>
        <taxon>Neolectales</taxon>
        <taxon>Neolectaceae</taxon>
        <taxon>Neolecta</taxon>
    </lineage>
</organism>
<protein>
    <recommendedName>
        <fullName evidence="7">endopeptidase La</fullName>
        <ecNumber evidence="7">3.4.21.53</ecNumber>
    </recommendedName>
</protein>
<reference evidence="10 11" key="1">
    <citation type="submission" date="2016-04" db="EMBL/GenBank/DDBJ databases">
        <title>Evolutionary innovation and constraint leading to complex multicellularity in the Ascomycota.</title>
        <authorList>
            <person name="Cisse O."/>
            <person name="Nguyen A."/>
            <person name="Hewitt D.A."/>
            <person name="Jedd G."/>
            <person name="Stajich J.E."/>
        </authorList>
    </citation>
    <scope>NUCLEOTIDE SEQUENCE [LARGE SCALE GENOMIC DNA]</scope>
    <source>
        <strain evidence="10 11">DAH-3</strain>
    </source>
</reference>
<name>A0A1U7LUX1_NEOID</name>
<dbReference type="Gene3D" id="1.10.8.60">
    <property type="match status" value="1"/>
</dbReference>
<keyword evidence="5" id="KW-0067">ATP-binding</keyword>
<comment type="catalytic activity">
    <reaction evidence="6">
        <text>Hydrolysis of proteins in presence of ATP.</text>
        <dbReference type="EC" id="3.4.21.53"/>
    </reaction>
</comment>
<sequence length="290" mass="32326">MHPTQPEYIVCITYLETLSEINTTASDNLDLSTVSREQLDADHYGLENVKKRLLEYLAVLRLKKATNSNSVDKAPILLLVGPPGTGKPSLAKSIAKSIGRKFLRISLGGVRDEAEIRGHRRTYVGAMPGVILQGLRKIQVCNPVCFWTRHNHLSLSLTLQVDKLSANNFHGDPSAAMLKVFDPEQNFSFSDQYINIPVDLSRVLFIATANSLDTISGPLLDRMEVIHLSDYTYHEKLHIAKQHLVSKQVKENGLAKLSIEDDALIKIATGYTHEAGVRSLNDNLRQYVDI</sequence>
<dbReference type="AlphaFoldDB" id="A0A1U7LUX1"/>
<dbReference type="EMBL" id="LXFE01000178">
    <property type="protein sequence ID" value="OLL26470.1"/>
    <property type="molecule type" value="Genomic_DNA"/>
</dbReference>
<proteinExistence type="predicted"/>
<evidence type="ECO:0000313" key="10">
    <source>
        <dbReference type="EMBL" id="OLL26470.1"/>
    </source>
</evidence>
<keyword evidence="11" id="KW-1185">Reference proteome</keyword>
<dbReference type="GO" id="GO:0005524">
    <property type="term" value="F:ATP binding"/>
    <property type="evidence" value="ECO:0007669"/>
    <property type="project" value="UniProtKB-KW"/>
</dbReference>
<keyword evidence="2" id="KW-0547">Nucleotide-binding</keyword>
<evidence type="ECO:0000256" key="4">
    <source>
        <dbReference type="ARBA" id="ARBA00022825"/>
    </source>
</evidence>
<dbReference type="InterPro" id="IPR054594">
    <property type="entry name" value="Lon_lid"/>
</dbReference>
<evidence type="ECO:0000256" key="2">
    <source>
        <dbReference type="ARBA" id="ARBA00022741"/>
    </source>
</evidence>
<dbReference type="FunFam" id="3.40.50.300:FF:000021">
    <property type="entry name" value="Lon protease homolog"/>
    <property type="match status" value="1"/>
</dbReference>
<dbReference type="EC" id="3.4.21.53" evidence="7"/>
<dbReference type="GO" id="GO:0030163">
    <property type="term" value="P:protein catabolic process"/>
    <property type="evidence" value="ECO:0007669"/>
    <property type="project" value="InterPro"/>
</dbReference>
<gene>
    <name evidence="10" type="ORF">NEOLI_002353</name>
</gene>
<dbReference type="Pfam" id="PF00004">
    <property type="entry name" value="AAA"/>
    <property type="match status" value="1"/>
</dbReference>
<evidence type="ECO:0000256" key="5">
    <source>
        <dbReference type="ARBA" id="ARBA00022840"/>
    </source>
</evidence>
<feature type="domain" description="ATPase AAA-type core" evidence="8">
    <location>
        <begin position="77"/>
        <end position="227"/>
    </location>
</feature>
<dbReference type="GO" id="GO:0006508">
    <property type="term" value="P:proteolysis"/>
    <property type="evidence" value="ECO:0007669"/>
    <property type="project" value="UniProtKB-KW"/>
</dbReference>
<dbReference type="OrthoDB" id="2411602at2759"/>
<dbReference type="STRING" id="1198029.A0A1U7LUX1"/>
<dbReference type="GO" id="GO:0004176">
    <property type="term" value="F:ATP-dependent peptidase activity"/>
    <property type="evidence" value="ECO:0007669"/>
    <property type="project" value="InterPro"/>
</dbReference>
<dbReference type="Proteomes" id="UP000186594">
    <property type="component" value="Unassembled WGS sequence"/>
</dbReference>
<evidence type="ECO:0000256" key="3">
    <source>
        <dbReference type="ARBA" id="ARBA00022801"/>
    </source>
</evidence>
<dbReference type="InterPro" id="IPR003959">
    <property type="entry name" value="ATPase_AAA_core"/>
</dbReference>
<accession>A0A1U7LUX1</accession>
<keyword evidence="4" id="KW-0720">Serine protease</keyword>
<evidence type="ECO:0000259" key="9">
    <source>
        <dbReference type="Pfam" id="PF22667"/>
    </source>
</evidence>
<evidence type="ECO:0000256" key="1">
    <source>
        <dbReference type="ARBA" id="ARBA00022670"/>
    </source>
</evidence>